<keyword evidence="4" id="KW-0808">Transferase</keyword>
<evidence type="ECO:0000313" key="4">
    <source>
        <dbReference type="EMBL" id="AFT71900.1"/>
    </source>
</evidence>
<dbReference type="InterPro" id="IPR010987">
    <property type="entry name" value="Glutathione-S-Trfase_C-like"/>
</dbReference>
<reference evidence="4 5" key="1">
    <citation type="journal article" date="2012" name="J. Bacteriol.">
        <title>Complete genome sequence of Alcanivorax dieselolei type strain B5.</title>
        <authorList>
            <person name="Lai Q."/>
            <person name="Li W."/>
            <person name="Shao Z."/>
        </authorList>
    </citation>
    <scope>NUCLEOTIDE SEQUENCE [LARGE SCALE GENOMIC DNA]</scope>
    <source>
        <strain evidence="5">DSM 16502 / CGMCC 1.3690 / B-5</strain>
    </source>
</reference>
<dbReference type="AlphaFoldDB" id="K0CHP1"/>
<dbReference type="STRING" id="930169.B5T_03636"/>
<dbReference type="InterPro" id="IPR036282">
    <property type="entry name" value="Glutathione-S-Trfase_C_sf"/>
</dbReference>
<dbReference type="InterPro" id="IPR040079">
    <property type="entry name" value="Glutathione_S-Trfase"/>
</dbReference>
<gene>
    <name evidence="4" type="ordered locus">B5T_03636</name>
</gene>
<dbReference type="PATRIC" id="fig|930169.3.peg.3589"/>
<dbReference type="GO" id="GO:0004364">
    <property type="term" value="F:glutathione transferase activity"/>
    <property type="evidence" value="ECO:0007669"/>
    <property type="project" value="TreeGrafter"/>
</dbReference>
<dbReference type="Gene3D" id="3.40.30.10">
    <property type="entry name" value="Glutaredoxin"/>
    <property type="match status" value="1"/>
</dbReference>
<dbReference type="Gene3D" id="1.20.1050.10">
    <property type="match status" value="1"/>
</dbReference>
<dbReference type="PROSITE" id="PS50405">
    <property type="entry name" value="GST_CTER"/>
    <property type="match status" value="1"/>
</dbReference>
<evidence type="ECO:0000259" key="2">
    <source>
        <dbReference type="PROSITE" id="PS50404"/>
    </source>
</evidence>
<name>K0CHP1_ALCDB</name>
<organism evidence="4 5">
    <name type="scientific">Alcanivorax dieselolei (strain DSM 16502 / CGMCC 1.3690 / MCCC 1A00001 / B-5)</name>
    <name type="common">Alloalcanivorax dieselolei</name>
    <dbReference type="NCBI Taxonomy" id="930169"/>
    <lineage>
        <taxon>Bacteria</taxon>
        <taxon>Pseudomonadati</taxon>
        <taxon>Pseudomonadota</taxon>
        <taxon>Gammaproteobacteria</taxon>
        <taxon>Oceanospirillales</taxon>
        <taxon>Alcanivoracaceae</taxon>
        <taxon>Alloalcanivorax</taxon>
    </lineage>
</organism>
<feature type="domain" description="GST C-terminal" evidence="3">
    <location>
        <begin position="151"/>
        <end position="290"/>
    </location>
</feature>
<proteinExistence type="predicted"/>
<protein>
    <submittedName>
        <fullName evidence="4">Glutathione S-transferase domain-containing protein</fullName>
    </submittedName>
</protein>
<dbReference type="InterPro" id="IPR004045">
    <property type="entry name" value="Glutathione_S-Trfase_N"/>
</dbReference>
<dbReference type="SFLD" id="SFLDS00019">
    <property type="entry name" value="Glutathione_Transferase_(cytos"/>
    <property type="match status" value="1"/>
</dbReference>
<dbReference type="PANTHER" id="PTHR42673:SF4">
    <property type="entry name" value="MALEYLACETOACETATE ISOMERASE"/>
    <property type="match status" value="1"/>
</dbReference>
<evidence type="ECO:0000259" key="3">
    <source>
        <dbReference type="PROSITE" id="PS50405"/>
    </source>
</evidence>
<dbReference type="EMBL" id="CP003466">
    <property type="protein sequence ID" value="AFT71900.1"/>
    <property type="molecule type" value="Genomic_DNA"/>
</dbReference>
<dbReference type="SUPFAM" id="SSF52833">
    <property type="entry name" value="Thioredoxin-like"/>
    <property type="match status" value="1"/>
</dbReference>
<accession>K0CHP1</accession>
<dbReference type="PANTHER" id="PTHR42673">
    <property type="entry name" value="MALEYLACETOACETATE ISOMERASE"/>
    <property type="match status" value="1"/>
</dbReference>
<dbReference type="CDD" id="cd00570">
    <property type="entry name" value="GST_N_family"/>
    <property type="match status" value="1"/>
</dbReference>
<dbReference type="GO" id="GO:0016034">
    <property type="term" value="F:maleylacetoacetate isomerase activity"/>
    <property type="evidence" value="ECO:0007669"/>
    <property type="project" value="TreeGrafter"/>
</dbReference>
<dbReference type="Pfam" id="PF13417">
    <property type="entry name" value="GST_N_3"/>
    <property type="match status" value="1"/>
</dbReference>
<dbReference type="SUPFAM" id="SSF47616">
    <property type="entry name" value="GST C-terminal domain-like"/>
    <property type="match status" value="1"/>
</dbReference>
<dbReference type="KEGG" id="adi:B5T_03636"/>
<feature type="domain" description="GST N-terminal" evidence="2">
    <location>
        <begin position="46"/>
        <end position="124"/>
    </location>
</feature>
<feature type="region of interest" description="Disordered" evidence="1">
    <location>
        <begin position="1"/>
        <end position="22"/>
    </location>
</feature>
<dbReference type="InterPro" id="IPR004046">
    <property type="entry name" value="GST_C"/>
</dbReference>
<evidence type="ECO:0000313" key="5">
    <source>
        <dbReference type="Proteomes" id="UP000006286"/>
    </source>
</evidence>
<dbReference type="Pfam" id="PF14497">
    <property type="entry name" value="GST_C_3"/>
    <property type="match status" value="1"/>
</dbReference>
<dbReference type="Proteomes" id="UP000006286">
    <property type="component" value="Chromosome"/>
</dbReference>
<dbReference type="HOGENOM" id="CLU_011226_0_3_6"/>
<dbReference type="RefSeq" id="WP_014995959.1">
    <property type="nucleotide sequence ID" value="NC_018691.1"/>
</dbReference>
<keyword evidence="5" id="KW-1185">Reference proteome</keyword>
<dbReference type="PROSITE" id="PS50404">
    <property type="entry name" value="GST_NTER"/>
    <property type="match status" value="1"/>
</dbReference>
<dbReference type="GO" id="GO:0006559">
    <property type="term" value="P:L-phenylalanine catabolic process"/>
    <property type="evidence" value="ECO:0007669"/>
    <property type="project" value="TreeGrafter"/>
</dbReference>
<dbReference type="GO" id="GO:0006749">
    <property type="term" value="P:glutathione metabolic process"/>
    <property type="evidence" value="ECO:0007669"/>
    <property type="project" value="TreeGrafter"/>
</dbReference>
<dbReference type="InterPro" id="IPR036249">
    <property type="entry name" value="Thioredoxin-like_sf"/>
</dbReference>
<dbReference type="eggNOG" id="COG0625">
    <property type="taxonomic scope" value="Bacteria"/>
</dbReference>
<sequence>MLLKPSAKSDRPGGLPGSRGGQALAPGGRLWGAARLVGQKTKSLMIMRILYQFPISHYCEKSRWQLEHKGLAYETRDLLPGAHWPRTRWLARIGTVPVLRDGERRVGDSTKIAYYLEKYYPERSLIPEEPALRHRVIELEQQFDRLGVHLRTWMYGHVLDRPETMELLLAPAGTVPWLTRLLAPPLREAIRRKYAINPKSVVYASERVEHGLTLVETLLVQNGGDYLVGDRLTLADITAASLLAPMMGIAGTPWEGIEVSSLPEPVRHQFQVVRERPAGQWVKDRYLRDR</sequence>
<evidence type="ECO:0000256" key="1">
    <source>
        <dbReference type="SAM" id="MobiDB-lite"/>
    </source>
</evidence>